<dbReference type="InterPro" id="IPR037895">
    <property type="entry name" value="NUDCD1"/>
</dbReference>
<evidence type="ECO:0000256" key="4">
    <source>
        <dbReference type="ARBA" id="ARBA00022490"/>
    </source>
</evidence>
<comment type="caution">
    <text evidence="7">The sequence shown here is derived from an EMBL/GenBank/DDBJ whole genome shotgun (WGS) entry which is preliminary data.</text>
</comment>
<evidence type="ECO:0000256" key="3">
    <source>
        <dbReference type="ARBA" id="ARBA00018915"/>
    </source>
</evidence>
<dbReference type="GO" id="GO:0005737">
    <property type="term" value="C:cytoplasm"/>
    <property type="evidence" value="ECO:0007669"/>
    <property type="project" value="UniProtKB-SubCell"/>
</dbReference>
<keyword evidence="4" id="KW-0963">Cytoplasm</keyword>
<name>A0A812KP31_9DINO</name>
<evidence type="ECO:0000313" key="8">
    <source>
        <dbReference type="Proteomes" id="UP000601435"/>
    </source>
</evidence>
<evidence type="ECO:0000256" key="2">
    <source>
        <dbReference type="ARBA" id="ARBA00004496"/>
    </source>
</evidence>
<dbReference type="OrthoDB" id="428655at2759"/>
<gene>
    <name evidence="7" type="ORF">SNEC2469_LOCUS3300</name>
</gene>
<dbReference type="Gene3D" id="2.60.40.790">
    <property type="match status" value="1"/>
</dbReference>
<dbReference type="InterPro" id="IPR007052">
    <property type="entry name" value="CS_dom"/>
</dbReference>
<keyword evidence="8" id="KW-1185">Reference proteome</keyword>
<evidence type="ECO:0000256" key="5">
    <source>
        <dbReference type="ARBA" id="ARBA00023242"/>
    </source>
</evidence>
<evidence type="ECO:0000256" key="1">
    <source>
        <dbReference type="ARBA" id="ARBA00004123"/>
    </source>
</evidence>
<comment type="subcellular location">
    <subcellularLocation>
        <location evidence="2">Cytoplasm</location>
    </subcellularLocation>
    <subcellularLocation>
        <location evidence="1">Nucleus</location>
    </subcellularLocation>
</comment>
<dbReference type="PROSITE" id="PS51203">
    <property type="entry name" value="CS"/>
    <property type="match status" value="1"/>
</dbReference>
<accession>A0A812KP31</accession>
<dbReference type="InterPro" id="IPR008978">
    <property type="entry name" value="HSP20-like_chaperone"/>
</dbReference>
<dbReference type="PANTHER" id="PTHR21664">
    <property type="entry name" value="CHRONIC MYELOGENOUS LEUKEMIA TUMOR ANTIGEN 66"/>
    <property type="match status" value="1"/>
</dbReference>
<reference evidence="7" key="1">
    <citation type="submission" date="2021-02" db="EMBL/GenBank/DDBJ databases">
        <authorList>
            <person name="Dougan E. K."/>
            <person name="Rhodes N."/>
            <person name="Thang M."/>
            <person name="Chan C."/>
        </authorList>
    </citation>
    <scope>NUCLEOTIDE SEQUENCE</scope>
</reference>
<organism evidence="7 8">
    <name type="scientific">Symbiodinium necroappetens</name>
    <dbReference type="NCBI Taxonomy" id="1628268"/>
    <lineage>
        <taxon>Eukaryota</taxon>
        <taxon>Sar</taxon>
        <taxon>Alveolata</taxon>
        <taxon>Dinophyceae</taxon>
        <taxon>Suessiales</taxon>
        <taxon>Symbiodiniaceae</taxon>
        <taxon>Symbiodinium</taxon>
    </lineage>
</organism>
<keyword evidence="5" id="KW-0539">Nucleus</keyword>
<dbReference type="EMBL" id="CAJNJA010007675">
    <property type="protein sequence ID" value="CAE7227512.1"/>
    <property type="molecule type" value="Genomic_DNA"/>
</dbReference>
<dbReference type="CDD" id="cd06467">
    <property type="entry name" value="p23_NUDC_like"/>
    <property type="match status" value="1"/>
</dbReference>
<dbReference type="GO" id="GO:0005634">
    <property type="term" value="C:nucleus"/>
    <property type="evidence" value="ECO:0007669"/>
    <property type="project" value="UniProtKB-SubCell"/>
</dbReference>
<dbReference type="Proteomes" id="UP000601435">
    <property type="component" value="Unassembled WGS sequence"/>
</dbReference>
<feature type="domain" description="CS" evidence="6">
    <location>
        <begin position="117"/>
        <end position="212"/>
    </location>
</feature>
<dbReference type="Pfam" id="PF04969">
    <property type="entry name" value="CS"/>
    <property type="match status" value="1"/>
</dbReference>
<proteinExistence type="predicted"/>
<dbReference type="SUPFAM" id="SSF49764">
    <property type="entry name" value="HSP20-like chaperones"/>
    <property type="match status" value="1"/>
</dbReference>
<sequence>MASADTVQQALDKLAETFQNEDKSDLAKLTRHVLSLLKHEDTRAKGVEAVIQLQDQLHIARRLGNYIQEANLVEAIAGRMRTDDAYGLESSVPMVQAEQSDEMKALIKQMQEADLKSRPYEFLNTADSEEMTVNISVPADTQMKDVSVKLSAKTIRVEIKGHEMQPCVIDGSFFQAVDPAGCDHHLEGSGAKRLLVIDLEKKQNGLKWPDLLGYGAM</sequence>
<protein>
    <recommendedName>
        <fullName evidence="3">NudC domain-containing protein 1</fullName>
    </recommendedName>
</protein>
<dbReference type="AlphaFoldDB" id="A0A812KP31"/>
<evidence type="ECO:0000313" key="7">
    <source>
        <dbReference type="EMBL" id="CAE7227512.1"/>
    </source>
</evidence>
<evidence type="ECO:0000259" key="6">
    <source>
        <dbReference type="PROSITE" id="PS51203"/>
    </source>
</evidence>
<dbReference type="PANTHER" id="PTHR21664:SF1">
    <property type="entry name" value="NUDC DOMAIN-CONTAINING PROTEIN 1"/>
    <property type="match status" value="1"/>
</dbReference>